<reference evidence="1 2" key="1">
    <citation type="submission" date="2016-09" db="EMBL/GenBank/DDBJ databases">
        <title>genome sequence of Mycobacterium sp. 739 SCH.</title>
        <authorList>
            <person name="Greninger A.L."/>
            <person name="Qin X."/>
            <person name="Jerome K."/>
            <person name="Vora S."/>
            <person name="Quinn K."/>
        </authorList>
    </citation>
    <scope>NUCLEOTIDE SEQUENCE [LARGE SCALE GENOMIC DNA]</scope>
    <source>
        <strain evidence="1 2">SCH</strain>
    </source>
</reference>
<sequence>MSPVEALASVCAAYPGGVVPGVDYLALLTVLRRHLSVDDVERVATELVVRGLNALTGVDLRAALTGLPDRGAATGDLDRVTDRLTAAGWTGAGDQPAG</sequence>
<gene>
    <name evidence="1" type="ORF">BEL07_02345</name>
</gene>
<keyword evidence="2" id="KW-1185">Reference proteome</keyword>
<evidence type="ECO:0000313" key="2">
    <source>
        <dbReference type="Proteomes" id="UP000178953"/>
    </source>
</evidence>
<name>A0A1E8Q9W5_9MYCO</name>
<dbReference type="InterPro" id="IPR044918">
    <property type="entry name" value="DUF3349_helical"/>
</dbReference>
<proteinExistence type="predicted"/>
<protein>
    <recommendedName>
        <fullName evidence="3">DUF3349 domain-containing protein</fullName>
    </recommendedName>
</protein>
<dbReference type="EMBL" id="MCHX01000004">
    <property type="protein sequence ID" value="OFJ55367.1"/>
    <property type="molecule type" value="Genomic_DNA"/>
</dbReference>
<dbReference type="AlphaFoldDB" id="A0A1E8Q9W5"/>
<dbReference type="Proteomes" id="UP000178953">
    <property type="component" value="Unassembled WGS sequence"/>
</dbReference>
<dbReference type="Pfam" id="PF11829">
    <property type="entry name" value="DUF3349"/>
    <property type="match status" value="1"/>
</dbReference>
<comment type="caution">
    <text evidence="1">The sequence shown here is derived from an EMBL/GenBank/DDBJ whole genome shotgun (WGS) entry which is preliminary data.</text>
</comment>
<dbReference type="Gene3D" id="1.10.150.430">
    <property type="entry name" value="DUF3349, helical bundle"/>
    <property type="match status" value="1"/>
</dbReference>
<evidence type="ECO:0008006" key="3">
    <source>
        <dbReference type="Google" id="ProtNLM"/>
    </source>
</evidence>
<organism evidence="1 2">
    <name type="scientific">Mycolicibacterium grossiae</name>
    <dbReference type="NCBI Taxonomy" id="1552759"/>
    <lineage>
        <taxon>Bacteria</taxon>
        <taxon>Bacillati</taxon>
        <taxon>Actinomycetota</taxon>
        <taxon>Actinomycetes</taxon>
        <taxon>Mycobacteriales</taxon>
        <taxon>Mycobacteriaceae</taxon>
        <taxon>Mycolicibacterium</taxon>
    </lineage>
</organism>
<dbReference type="InterPro" id="IPR021784">
    <property type="entry name" value="DUF3349"/>
</dbReference>
<evidence type="ECO:0000313" key="1">
    <source>
        <dbReference type="EMBL" id="OFJ55367.1"/>
    </source>
</evidence>
<accession>A0A1E8Q9W5</accession>